<accession>A0A1F7IN43</accession>
<gene>
    <name evidence="2" type="ORF">A3B40_05215</name>
</gene>
<keyword evidence="1" id="KW-0472">Membrane</keyword>
<evidence type="ECO:0000313" key="2">
    <source>
        <dbReference type="EMBL" id="OGK44816.1"/>
    </source>
</evidence>
<dbReference type="Pfam" id="PF18895">
    <property type="entry name" value="T4SS_pilin"/>
    <property type="match status" value="1"/>
</dbReference>
<dbReference type="InterPro" id="IPR043993">
    <property type="entry name" value="T4SS_pilin"/>
</dbReference>
<feature type="transmembrane region" description="Helical" evidence="1">
    <location>
        <begin position="71"/>
        <end position="93"/>
    </location>
</feature>
<comment type="caution">
    <text evidence="2">The sequence shown here is derived from an EMBL/GenBank/DDBJ whole genome shotgun (WGS) entry which is preliminary data.</text>
</comment>
<evidence type="ECO:0000313" key="3">
    <source>
        <dbReference type="Proteomes" id="UP000178040"/>
    </source>
</evidence>
<dbReference type="AlphaFoldDB" id="A0A1F7IN43"/>
<reference evidence="2 3" key="1">
    <citation type="journal article" date="2016" name="Nat. Commun.">
        <title>Thousands of microbial genomes shed light on interconnected biogeochemical processes in an aquifer system.</title>
        <authorList>
            <person name="Anantharaman K."/>
            <person name="Brown C.T."/>
            <person name="Hug L.A."/>
            <person name="Sharon I."/>
            <person name="Castelle C.J."/>
            <person name="Probst A.J."/>
            <person name="Thomas B.C."/>
            <person name="Singh A."/>
            <person name="Wilkins M.J."/>
            <person name="Karaoz U."/>
            <person name="Brodie E.L."/>
            <person name="Williams K.H."/>
            <person name="Hubbard S.S."/>
            <person name="Banfield J.F."/>
        </authorList>
    </citation>
    <scope>NUCLEOTIDE SEQUENCE [LARGE SCALE GENOMIC DNA]</scope>
</reference>
<dbReference type="EMBL" id="MGAI01000021">
    <property type="protein sequence ID" value="OGK44816.1"/>
    <property type="molecule type" value="Genomic_DNA"/>
</dbReference>
<proteinExistence type="predicted"/>
<keyword evidence="1" id="KW-0812">Transmembrane</keyword>
<protein>
    <submittedName>
        <fullName evidence="2">Uncharacterized protein</fullName>
    </submittedName>
</protein>
<sequence length="99" mass="10688">MNVYALDLSDPTQNPLAKFANIASLMNIFLPILIIGAAFLLLVMLLSGGFIMLTAGGSPEKMEKAKKTMTFAILGLIIVILSFIFVKLISSIFNISIPI</sequence>
<dbReference type="Proteomes" id="UP000178040">
    <property type="component" value="Unassembled WGS sequence"/>
</dbReference>
<name>A0A1F7IN43_9BACT</name>
<evidence type="ECO:0000256" key="1">
    <source>
        <dbReference type="SAM" id="Phobius"/>
    </source>
</evidence>
<keyword evidence="1" id="KW-1133">Transmembrane helix</keyword>
<feature type="transmembrane region" description="Helical" evidence="1">
    <location>
        <begin position="28"/>
        <end position="51"/>
    </location>
</feature>
<organism evidence="2 3">
    <name type="scientific">Candidatus Roizmanbacteria bacterium RIFCSPLOWO2_01_FULL_37_16</name>
    <dbReference type="NCBI Taxonomy" id="1802058"/>
    <lineage>
        <taxon>Bacteria</taxon>
        <taxon>Candidatus Roizmaniibacteriota</taxon>
    </lineage>
</organism>